<reference evidence="2" key="1">
    <citation type="submission" date="2023-06" db="EMBL/GenBank/DDBJ databases">
        <title>Conoideocrella luteorostrata (Hypocreales: Clavicipitaceae), a potential biocontrol fungus for elongate hemlock scale in United States Christmas tree production areas.</title>
        <authorList>
            <person name="Barrett H."/>
            <person name="Lovett B."/>
            <person name="Macias A.M."/>
            <person name="Stajich J.E."/>
            <person name="Kasson M.T."/>
        </authorList>
    </citation>
    <scope>NUCLEOTIDE SEQUENCE</scope>
    <source>
        <strain evidence="2">ARSEF 14590</strain>
    </source>
</reference>
<dbReference type="AlphaFoldDB" id="A0AAJ0CH77"/>
<proteinExistence type="predicted"/>
<dbReference type="Gene3D" id="3.30.420.10">
    <property type="entry name" value="Ribonuclease H-like superfamily/Ribonuclease H"/>
    <property type="match status" value="1"/>
</dbReference>
<organism evidence="2 3">
    <name type="scientific">Conoideocrella luteorostrata</name>
    <dbReference type="NCBI Taxonomy" id="1105319"/>
    <lineage>
        <taxon>Eukaryota</taxon>
        <taxon>Fungi</taxon>
        <taxon>Dikarya</taxon>
        <taxon>Ascomycota</taxon>
        <taxon>Pezizomycotina</taxon>
        <taxon>Sordariomycetes</taxon>
        <taxon>Hypocreomycetidae</taxon>
        <taxon>Hypocreales</taxon>
        <taxon>Clavicipitaceae</taxon>
        <taxon>Conoideocrella</taxon>
    </lineage>
</organism>
<name>A0AAJ0CH77_9HYPO</name>
<gene>
    <name evidence="2" type="ORF">QQS21_009269</name>
</gene>
<dbReference type="EMBL" id="JASWJB010000232">
    <property type="protein sequence ID" value="KAK2593015.1"/>
    <property type="molecule type" value="Genomic_DNA"/>
</dbReference>
<dbReference type="GO" id="GO:0003676">
    <property type="term" value="F:nucleic acid binding"/>
    <property type="evidence" value="ECO:0007669"/>
    <property type="project" value="InterPro"/>
</dbReference>
<sequence length="260" mass="28917">MDSSCQARLPLKSTLKPSLGGLEHPERLLGLRQDRLLSTDAIFISLDLEVASDRKRLLRSGKRPDITQIGFARLDTRDLCSLPISSSSDLRRFIAVRYFQVTALSLSKSAQAKRRKVCVFAEPTKIKQHQIPSVITRSLQIRDRSREDGSLRSVVLVGPSVKGDLKIIQHLDIQLFETAPIYTAIDTYLLARYILPPYSLDISLQPGQKFTLAGILSALGCRPNTSNFHNAGNDAAYTIYVMLLLAVQHATGRAAELKFE</sequence>
<dbReference type="Proteomes" id="UP001251528">
    <property type="component" value="Unassembled WGS sequence"/>
</dbReference>
<evidence type="ECO:0000313" key="2">
    <source>
        <dbReference type="EMBL" id="KAK2593015.1"/>
    </source>
</evidence>
<dbReference type="SUPFAM" id="SSF53098">
    <property type="entry name" value="Ribonuclease H-like"/>
    <property type="match status" value="1"/>
</dbReference>
<feature type="domain" description="Gfd2/YDR514C-like C-terminal" evidence="1">
    <location>
        <begin position="42"/>
        <end position="244"/>
    </location>
</feature>
<comment type="caution">
    <text evidence="2">The sequence shown here is derived from an EMBL/GenBank/DDBJ whole genome shotgun (WGS) entry which is preliminary data.</text>
</comment>
<dbReference type="PANTHER" id="PTHR28083">
    <property type="entry name" value="GOOD FOR FULL DBP5 ACTIVITY PROTEIN 2"/>
    <property type="match status" value="1"/>
</dbReference>
<keyword evidence="3" id="KW-1185">Reference proteome</keyword>
<dbReference type="InterPro" id="IPR048519">
    <property type="entry name" value="Gfd2/YDR514C-like_C"/>
</dbReference>
<evidence type="ECO:0000313" key="3">
    <source>
        <dbReference type="Proteomes" id="UP001251528"/>
    </source>
</evidence>
<evidence type="ECO:0000259" key="1">
    <source>
        <dbReference type="Pfam" id="PF21762"/>
    </source>
</evidence>
<protein>
    <recommendedName>
        <fullName evidence="1">Gfd2/YDR514C-like C-terminal domain-containing protein</fullName>
    </recommendedName>
</protein>
<dbReference type="InterPro" id="IPR036397">
    <property type="entry name" value="RNaseH_sf"/>
</dbReference>
<accession>A0AAJ0CH77</accession>
<dbReference type="InterPro" id="IPR012337">
    <property type="entry name" value="RNaseH-like_sf"/>
</dbReference>
<dbReference type="GO" id="GO:0005634">
    <property type="term" value="C:nucleus"/>
    <property type="evidence" value="ECO:0007669"/>
    <property type="project" value="TreeGrafter"/>
</dbReference>
<dbReference type="Pfam" id="PF21762">
    <property type="entry name" value="DEDDh_C"/>
    <property type="match status" value="1"/>
</dbReference>
<dbReference type="PANTHER" id="PTHR28083:SF1">
    <property type="entry name" value="GOOD FOR FULL DBP5 ACTIVITY PROTEIN 2"/>
    <property type="match status" value="1"/>
</dbReference>
<dbReference type="InterPro" id="IPR040151">
    <property type="entry name" value="Gfd2/YDR514C-like"/>
</dbReference>